<feature type="transmembrane region" description="Helical" evidence="1">
    <location>
        <begin position="206"/>
        <end position="225"/>
    </location>
</feature>
<evidence type="ECO:0000313" key="2">
    <source>
        <dbReference type="EMBL" id="OGG41687.1"/>
    </source>
</evidence>
<feature type="transmembrane region" description="Helical" evidence="1">
    <location>
        <begin position="420"/>
        <end position="444"/>
    </location>
</feature>
<name>A0A1F6BYU7_9BACT</name>
<evidence type="ECO:0008006" key="4">
    <source>
        <dbReference type="Google" id="ProtNLM"/>
    </source>
</evidence>
<feature type="transmembrane region" description="Helical" evidence="1">
    <location>
        <begin position="306"/>
        <end position="334"/>
    </location>
</feature>
<feature type="transmembrane region" description="Helical" evidence="1">
    <location>
        <begin position="259"/>
        <end position="275"/>
    </location>
</feature>
<dbReference type="STRING" id="1798475.A2837_00105"/>
<feature type="transmembrane region" description="Helical" evidence="1">
    <location>
        <begin position="392"/>
        <end position="413"/>
    </location>
</feature>
<dbReference type="EMBL" id="MFKO01000003">
    <property type="protein sequence ID" value="OGG41687.1"/>
    <property type="molecule type" value="Genomic_DNA"/>
</dbReference>
<dbReference type="Proteomes" id="UP000176322">
    <property type="component" value="Unassembled WGS sequence"/>
</dbReference>
<dbReference type="AlphaFoldDB" id="A0A1F6BYU7"/>
<organism evidence="2 3">
    <name type="scientific">Candidatus Kaiserbacteria bacterium RIFCSPHIGHO2_01_FULL_46_22</name>
    <dbReference type="NCBI Taxonomy" id="1798475"/>
    <lineage>
        <taxon>Bacteria</taxon>
        <taxon>Candidatus Kaiseribacteriota</taxon>
    </lineage>
</organism>
<protein>
    <recommendedName>
        <fullName evidence="4">Glycosyltransferase RgtA/B/C/D-like domain-containing protein</fullName>
    </recommendedName>
</protein>
<keyword evidence="1" id="KW-1133">Transmembrane helix</keyword>
<evidence type="ECO:0000256" key="1">
    <source>
        <dbReference type="SAM" id="Phobius"/>
    </source>
</evidence>
<evidence type="ECO:0000313" key="3">
    <source>
        <dbReference type="Proteomes" id="UP000176322"/>
    </source>
</evidence>
<keyword evidence="1" id="KW-0812">Transmembrane</keyword>
<keyword evidence="1" id="KW-0472">Membrane</keyword>
<accession>A0A1F6BYU7</accession>
<sequence>MRKFLDAIKKHRYLILALAGISIVLAMPVPAILIEIPPNPDSAYDQKIYTEHNALLTIPPHATNISTLSIWMNDSVRPPKNAVLYFTIDNAQRIAKPLSQILSPDNVISLPFSLPPSQSTTRITISSDNIPEAKALSVYADQHDRAQIAYIAYTKTPLIKEALHAMYLQDETASDIQYVWAEGAAITQGKNPYRKAESTSYNSEKYATYFPLSYLASAAIQRIGFTSFQAWLSVVRPIVFAFHAVTALAIFIFLYQKNALILGLFGFFFVLFDRWSLYVDRVAHIDFIAMAFLVLGLMLLKKIPKTAYVLIGISLSIKQMAIFIIPLILIWVWLRHRSIRHAGMALILISIIPVICFIPFLITSPVGVAQSILFSATRTATGDFSSPGISTLVHLEGPAARIAMAALMLFVYIATYQKKIGLFTSMLCIFVIFIGFNPVIYYQYLTWAIPFIPLAAWESGNDKRLA</sequence>
<reference evidence="2 3" key="1">
    <citation type="journal article" date="2016" name="Nat. Commun.">
        <title>Thousands of microbial genomes shed light on interconnected biogeochemical processes in an aquifer system.</title>
        <authorList>
            <person name="Anantharaman K."/>
            <person name="Brown C.T."/>
            <person name="Hug L.A."/>
            <person name="Sharon I."/>
            <person name="Castelle C.J."/>
            <person name="Probst A.J."/>
            <person name="Thomas B.C."/>
            <person name="Singh A."/>
            <person name="Wilkins M.J."/>
            <person name="Karaoz U."/>
            <person name="Brodie E.L."/>
            <person name="Williams K.H."/>
            <person name="Hubbard S.S."/>
            <person name="Banfield J.F."/>
        </authorList>
    </citation>
    <scope>NUCLEOTIDE SEQUENCE [LARGE SCALE GENOMIC DNA]</scope>
</reference>
<feature type="transmembrane region" description="Helical" evidence="1">
    <location>
        <begin position="234"/>
        <end position="253"/>
    </location>
</feature>
<proteinExistence type="predicted"/>
<gene>
    <name evidence="2" type="ORF">A2837_00105</name>
</gene>
<feature type="transmembrane region" description="Helical" evidence="1">
    <location>
        <begin position="346"/>
        <end position="372"/>
    </location>
</feature>
<comment type="caution">
    <text evidence="2">The sequence shown here is derived from an EMBL/GenBank/DDBJ whole genome shotgun (WGS) entry which is preliminary data.</text>
</comment>
<feature type="transmembrane region" description="Helical" evidence="1">
    <location>
        <begin position="282"/>
        <end position="300"/>
    </location>
</feature>